<name>R4JY08_CLOPA</name>
<organism evidence="2 3">
    <name type="scientific">Clostridium pasteurianum BC1</name>
    <dbReference type="NCBI Taxonomy" id="86416"/>
    <lineage>
        <taxon>Bacteria</taxon>
        <taxon>Bacillati</taxon>
        <taxon>Bacillota</taxon>
        <taxon>Clostridia</taxon>
        <taxon>Eubacteriales</taxon>
        <taxon>Clostridiaceae</taxon>
        <taxon>Clostridium</taxon>
    </lineage>
</organism>
<keyword evidence="3" id="KW-1185">Reference proteome</keyword>
<dbReference type="InterPro" id="IPR016181">
    <property type="entry name" value="Acyl_CoA_acyltransferase"/>
</dbReference>
<dbReference type="AlphaFoldDB" id="R4JY08"/>
<dbReference type="SUPFAM" id="SSF55729">
    <property type="entry name" value="Acyl-CoA N-acyltransferases (Nat)"/>
    <property type="match status" value="1"/>
</dbReference>
<dbReference type="Pfam" id="PF13302">
    <property type="entry name" value="Acetyltransf_3"/>
    <property type="match status" value="1"/>
</dbReference>
<dbReference type="EMBL" id="CP003261">
    <property type="protein sequence ID" value="AGK95697.1"/>
    <property type="molecule type" value="Genomic_DNA"/>
</dbReference>
<gene>
    <name evidence="2" type="ORF">Clopa_0653</name>
</gene>
<dbReference type="PANTHER" id="PTHR43792">
    <property type="entry name" value="GNAT FAMILY, PUTATIVE (AFU_ORTHOLOGUE AFUA_3G00765)-RELATED-RELATED"/>
    <property type="match status" value="1"/>
</dbReference>
<dbReference type="eggNOG" id="COG1670">
    <property type="taxonomic scope" value="Bacteria"/>
</dbReference>
<dbReference type="InterPro" id="IPR000182">
    <property type="entry name" value="GNAT_dom"/>
</dbReference>
<dbReference type="RefSeq" id="WP_015614023.1">
    <property type="nucleotide sequence ID" value="NC_021182.1"/>
</dbReference>
<keyword evidence="2" id="KW-0687">Ribonucleoprotein</keyword>
<reference evidence="2 3" key="1">
    <citation type="submission" date="2012-01" db="EMBL/GenBank/DDBJ databases">
        <title>Complete sequence of chromosome of Clostridium pasteurianum BC1.</title>
        <authorList>
            <consortium name="US DOE Joint Genome Institute"/>
            <person name="Lucas S."/>
            <person name="Han J."/>
            <person name="Lapidus A."/>
            <person name="Cheng J.-F."/>
            <person name="Goodwin L."/>
            <person name="Pitluck S."/>
            <person name="Peters L."/>
            <person name="Mikhailova N."/>
            <person name="Teshima H."/>
            <person name="Detter J.C."/>
            <person name="Han C."/>
            <person name="Tapia R."/>
            <person name="Land M."/>
            <person name="Hauser L."/>
            <person name="Kyrpides N."/>
            <person name="Ivanova N."/>
            <person name="Pagani I."/>
            <person name="Dunn J."/>
            <person name="Taghavi S."/>
            <person name="Francis A."/>
            <person name="van der Lelie D."/>
            <person name="Woyke T."/>
        </authorList>
    </citation>
    <scope>NUCLEOTIDE SEQUENCE [LARGE SCALE GENOMIC DNA]</scope>
    <source>
        <strain evidence="2 3">BC1</strain>
    </source>
</reference>
<dbReference type="InterPro" id="IPR051531">
    <property type="entry name" value="N-acetyltransferase"/>
</dbReference>
<evidence type="ECO:0000313" key="2">
    <source>
        <dbReference type="EMBL" id="AGK95697.1"/>
    </source>
</evidence>
<keyword evidence="2" id="KW-0808">Transferase</keyword>
<evidence type="ECO:0000259" key="1">
    <source>
        <dbReference type="PROSITE" id="PS51186"/>
    </source>
</evidence>
<dbReference type="HOGENOM" id="CLU_013985_3_6_9"/>
<dbReference type="Proteomes" id="UP000013523">
    <property type="component" value="Chromosome"/>
</dbReference>
<dbReference type="PATRIC" id="fig|86416.3.peg.638"/>
<feature type="domain" description="N-acetyltransferase" evidence="1">
    <location>
        <begin position="16"/>
        <end position="181"/>
    </location>
</feature>
<accession>R4JY08</accession>
<proteinExistence type="predicted"/>
<dbReference type="PROSITE" id="PS51186">
    <property type="entry name" value="GNAT"/>
    <property type="match status" value="1"/>
</dbReference>
<sequence>MSLNHTGTQAIETKRLILRKFEVEDTPSVFKNWISDPIVQENYGEKECSTILEAQQLLKKWTAMYNNNDFYRWAIILKDINESIGQIAFYQVDSKNKRADVEYCIGKSFWGNEYAAEALRAVIEYAFRGVYFNRVQAFHRSKNPASGRVLQKAEMKYEGTLKQYLVHKGEFDDCIMYATIRD</sequence>
<dbReference type="GO" id="GO:0016747">
    <property type="term" value="F:acyltransferase activity, transferring groups other than amino-acyl groups"/>
    <property type="evidence" value="ECO:0007669"/>
    <property type="project" value="InterPro"/>
</dbReference>
<dbReference type="Gene3D" id="3.40.630.30">
    <property type="match status" value="1"/>
</dbReference>
<dbReference type="GO" id="GO:0005840">
    <property type="term" value="C:ribosome"/>
    <property type="evidence" value="ECO:0007669"/>
    <property type="project" value="UniProtKB-KW"/>
</dbReference>
<evidence type="ECO:0000313" key="3">
    <source>
        <dbReference type="Proteomes" id="UP000013523"/>
    </source>
</evidence>
<dbReference type="KEGG" id="cpas:Clopa_0653"/>
<dbReference type="OrthoDB" id="9785602at2"/>
<dbReference type="STRING" id="86416.Clopa_0653"/>
<protein>
    <submittedName>
        <fullName evidence="2">Acetyltransferase, ribosomal protein N-acetylase</fullName>
    </submittedName>
</protein>
<keyword evidence="2" id="KW-0689">Ribosomal protein</keyword>